<dbReference type="EMBL" id="QJKH01000003">
    <property type="protein sequence ID" value="PXX80526.1"/>
    <property type="molecule type" value="Genomic_DNA"/>
</dbReference>
<feature type="chain" id="PRO_5016347887" evidence="4">
    <location>
        <begin position="29"/>
        <end position="852"/>
    </location>
</feature>
<feature type="signal peptide" evidence="4">
    <location>
        <begin position="1"/>
        <end position="28"/>
    </location>
</feature>
<dbReference type="PROSITE" id="PS51170">
    <property type="entry name" value="CW"/>
    <property type="match status" value="1"/>
</dbReference>
<proteinExistence type="predicted"/>
<evidence type="ECO:0000256" key="2">
    <source>
        <dbReference type="PROSITE-ProRule" id="PRU00591"/>
    </source>
</evidence>
<organism evidence="5 6">
    <name type="scientific">Dielma fastidiosa</name>
    <dbReference type="NCBI Taxonomy" id="1034346"/>
    <lineage>
        <taxon>Bacteria</taxon>
        <taxon>Bacillati</taxon>
        <taxon>Bacillota</taxon>
        <taxon>Erysipelotrichia</taxon>
        <taxon>Erysipelotrichales</taxon>
        <taxon>Erysipelotrichaceae</taxon>
        <taxon>Dielma</taxon>
    </lineage>
</organism>
<comment type="caution">
    <text evidence="5">The sequence shown here is derived from an EMBL/GenBank/DDBJ whole genome shotgun (WGS) entry which is preliminary data.</text>
</comment>
<dbReference type="Gene3D" id="2.10.270.20">
    <property type="match status" value="1"/>
</dbReference>
<dbReference type="STRING" id="1034346.GCA_000313565_02057"/>
<accession>A0A318KY17</accession>
<name>A0A318KY17_9FIRM</name>
<keyword evidence="1" id="KW-0677">Repeat</keyword>
<dbReference type="AlphaFoldDB" id="A0A318KY17"/>
<sequence length="852" mass="91708">MKSNKTKSAVTALVVAAMLCSVTLPIKAVESQWVNNDGLWSYVKNDNSLATGWLEDGDCWYAFDENGIMRTGWIASHEHWYFMGESGVMQVDAWVEDNGSLYYLKGTGVMAKDYVKDGYELTSDGKAIPLAESNSIVVTDPNAISGEVIEGNLYVDVTAAKEIELSKVIIKGKLVVLGDNETAGKVVLKDSTVDTISNQTRNTEVVLSGETKVKAIVLEETALVTPDKNFNGEVETIEVQSTTKDEIKIEVPTQEVMTRTYASIDIQAPVENLEVITDTQIKVNADVKNVVVTETAKDTKVEVTKGSTIGTLTADAPVKIDGNGTVNKVEVNADGVEAGKDTIIKDVDKADEVEKAPEVNKPSTGGSSGGGGYVPPVVEKGVKNEAELIAALKELTDGGEILIGKNFTTGRQININQDMIPEDVKSFTIDGQGNAITYLSQNEENSYVIAFNNLSAQVILKNIKLTGADTSLLVNGSSVQLEGKVDVSGNTASGIELARLTGESGKSSLDVTKAKVVNTSEFREPNGQNNLPTILAKGTDQIEVISDASNGLHSKNVTGQVEYYLNNIKYEVDTEDSFQKMLNDYIQGDTVVLTDDITLSENATFNEDVILDINGTTITINEGKGSLRISPAKKLEVLGSGTVIGCFYAEKNFRSGSTLKISVDATNEFKVNAKNDNGWAIYGTKGCVIEIDGGIYSSSAIGNAGVIQMVDENNSLTVKNAIVNVETSTVIGATGIYSHATNTVLDNVVVNGNYSACGKFNYAYGKTIISNSKFYTTKRADEGYSAPTIIYQGELEITNSEITRVNVGILYEKPNTVLTSVEGLTYDKNNLFFHSAIDNKYLDIDYQGHIID</sequence>
<feature type="repeat" description="Cell wall-binding" evidence="2">
    <location>
        <begin position="50"/>
        <end position="69"/>
    </location>
</feature>
<dbReference type="Proteomes" id="UP000247612">
    <property type="component" value="Unassembled WGS sequence"/>
</dbReference>
<keyword evidence="6" id="KW-1185">Reference proteome</keyword>
<feature type="region of interest" description="Disordered" evidence="3">
    <location>
        <begin position="353"/>
        <end position="373"/>
    </location>
</feature>
<reference evidence="5 6" key="1">
    <citation type="submission" date="2018-05" db="EMBL/GenBank/DDBJ databases">
        <title>Genomic Encyclopedia of Type Strains, Phase IV (KMG-IV): sequencing the most valuable type-strain genomes for metagenomic binning, comparative biology and taxonomic classification.</title>
        <authorList>
            <person name="Goeker M."/>
        </authorList>
    </citation>
    <scope>NUCLEOTIDE SEQUENCE [LARGE SCALE GENOMIC DNA]</scope>
    <source>
        <strain evidence="5 6">JC118</strain>
    </source>
</reference>
<evidence type="ECO:0000256" key="1">
    <source>
        <dbReference type="ARBA" id="ARBA00022737"/>
    </source>
</evidence>
<dbReference type="InterPro" id="IPR018337">
    <property type="entry name" value="Cell_wall/Cho-bd_repeat"/>
</dbReference>
<evidence type="ECO:0000256" key="3">
    <source>
        <dbReference type="SAM" id="MobiDB-lite"/>
    </source>
</evidence>
<dbReference type="RefSeq" id="WP_022938363.1">
    <property type="nucleotide sequence ID" value="NZ_CABKRQ010000005.1"/>
</dbReference>
<evidence type="ECO:0000313" key="6">
    <source>
        <dbReference type="Proteomes" id="UP000247612"/>
    </source>
</evidence>
<dbReference type="Pfam" id="PF01473">
    <property type="entry name" value="Choline_bind_1"/>
    <property type="match status" value="3"/>
</dbReference>
<keyword evidence="4" id="KW-0732">Signal</keyword>
<protein>
    <submittedName>
        <fullName evidence="5">Putative cell wall binding repeat protein</fullName>
    </submittedName>
</protein>
<dbReference type="OrthoDB" id="1886246at2"/>
<evidence type="ECO:0000313" key="5">
    <source>
        <dbReference type="EMBL" id="PXX80526.1"/>
    </source>
</evidence>
<evidence type="ECO:0000256" key="4">
    <source>
        <dbReference type="SAM" id="SignalP"/>
    </source>
</evidence>
<dbReference type="SUPFAM" id="SSF69360">
    <property type="entry name" value="Cell wall binding repeat"/>
    <property type="match status" value="1"/>
</dbReference>
<gene>
    <name evidence="5" type="ORF">DES51_103121</name>
</gene>